<dbReference type="RefSeq" id="WP_344705405.1">
    <property type="nucleotide sequence ID" value="NZ_BAABBQ010000001.1"/>
</dbReference>
<feature type="domain" description="Putative auto-transporter adhesin head GIN" evidence="2">
    <location>
        <begin position="39"/>
        <end position="224"/>
    </location>
</feature>
<evidence type="ECO:0000256" key="1">
    <source>
        <dbReference type="SAM" id="SignalP"/>
    </source>
</evidence>
<organism evidence="3 4">
    <name type="scientific">Sphingomonas swuensis</name>
    <dbReference type="NCBI Taxonomy" id="977800"/>
    <lineage>
        <taxon>Bacteria</taxon>
        <taxon>Pseudomonadati</taxon>
        <taxon>Pseudomonadota</taxon>
        <taxon>Alphaproteobacteria</taxon>
        <taxon>Sphingomonadales</taxon>
        <taxon>Sphingomonadaceae</taxon>
        <taxon>Sphingomonas</taxon>
    </lineage>
</organism>
<dbReference type="EMBL" id="BAABBQ010000001">
    <property type="protein sequence ID" value="GAA4007955.1"/>
    <property type="molecule type" value="Genomic_DNA"/>
</dbReference>
<gene>
    <name evidence="3" type="ORF">GCM10022280_00720</name>
</gene>
<dbReference type="PANTHER" id="PTHR39200">
    <property type="entry name" value="HYPOTHETICAL EXPORTED PROTEIN"/>
    <property type="match status" value="1"/>
</dbReference>
<dbReference type="Pfam" id="PF10988">
    <property type="entry name" value="DUF2807"/>
    <property type="match status" value="1"/>
</dbReference>
<dbReference type="InterPro" id="IPR021255">
    <property type="entry name" value="DUF2807"/>
</dbReference>
<evidence type="ECO:0000259" key="2">
    <source>
        <dbReference type="Pfam" id="PF10988"/>
    </source>
</evidence>
<proteinExistence type="predicted"/>
<name>A0ABP7S839_9SPHN</name>
<keyword evidence="1" id="KW-0732">Signal</keyword>
<feature type="chain" id="PRO_5046146975" evidence="1">
    <location>
        <begin position="24"/>
        <end position="240"/>
    </location>
</feature>
<dbReference type="Proteomes" id="UP001500235">
    <property type="component" value="Unassembled WGS sequence"/>
</dbReference>
<evidence type="ECO:0000313" key="4">
    <source>
        <dbReference type="Proteomes" id="UP001500235"/>
    </source>
</evidence>
<comment type="caution">
    <text evidence="3">The sequence shown here is derived from an EMBL/GenBank/DDBJ whole genome shotgun (WGS) entry which is preliminary data.</text>
</comment>
<dbReference type="PANTHER" id="PTHR39200:SF1">
    <property type="entry name" value="AUTO-TRANSPORTER ADHESIN HEAD GIN DOMAIN-CONTAINING PROTEIN-RELATED"/>
    <property type="match status" value="1"/>
</dbReference>
<evidence type="ECO:0000313" key="3">
    <source>
        <dbReference type="EMBL" id="GAA4007955.1"/>
    </source>
</evidence>
<dbReference type="PROSITE" id="PS51257">
    <property type="entry name" value="PROKAR_LIPOPROTEIN"/>
    <property type="match status" value="1"/>
</dbReference>
<dbReference type="Gene3D" id="2.160.20.120">
    <property type="match status" value="1"/>
</dbReference>
<reference evidence="4" key="1">
    <citation type="journal article" date="2019" name="Int. J. Syst. Evol. Microbiol.">
        <title>The Global Catalogue of Microorganisms (GCM) 10K type strain sequencing project: providing services to taxonomists for standard genome sequencing and annotation.</title>
        <authorList>
            <consortium name="The Broad Institute Genomics Platform"/>
            <consortium name="The Broad Institute Genome Sequencing Center for Infectious Disease"/>
            <person name="Wu L."/>
            <person name="Ma J."/>
        </authorList>
    </citation>
    <scope>NUCLEOTIDE SEQUENCE [LARGE SCALE GENOMIC DNA]</scope>
    <source>
        <strain evidence="4">JCM 17563</strain>
    </source>
</reference>
<sequence>MRHLLLASATTVLLATAACSAGAKENDGPTVSRSFQVGAFDGLEVAGPFDVTVSTGKAASIRAEGPQKLIEGMEAVVERGKLVIRPQKKGWFGGMQWSGGTAKVSITVPALTNAAVAGSGNIAIDRITADRFEGEVAGSGDLTLGALSTKELKLAIAGSGEVHAAGQTDRAEYSIAGSGDLDASGLTAARAEANIAGSGNIKARVTGEAKANIAGSGDIEISGGAKCQSSKQGSGDIRCS</sequence>
<protein>
    <submittedName>
        <fullName evidence="3">Head GIN domain-containing protein</fullName>
    </submittedName>
</protein>
<keyword evidence="4" id="KW-1185">Reference proteome</keyword>
<accession>A0ABP7S839</accession>
<feature type="signal peptide" evidence="1">
    <location>
        <begin position="1"/>
        <end position="23"/>
    </location>
</feature>